<proteinExistence type="predicted"/>
<dbReference type="EMBL" id="AHHD01000083">
    <property type="protein sequence ID" value="EKG20629.1"/>
    <property type="molecule type" value="Genomic_DNA"/>
</dbReference>
<sequence length="179" mass="19840">MIFFERRMVIEVLYKHIRQKNKVLTSKRVAKVEENADRVAVVCEDGDRFEGSIVIGADGIHSKVSEEISRAAEAQDPQYKKGKTISLSSTDAFSVSRRRFPESQKTHFTTSPTKVPPPLRLLDRTIEPTGVYSSTPAQPTTARTFPLTMQRMKPKQSANTATTPSPRPSSSPICTTASS</sequence>
<dbReference type="GO" id="GO:0004497">
    <property type="term" value="F:monooxygenase activity"/>
    <property type="evidence" value="ECO:0007669"/>
    <property type="project" value="InterPro"/>
</dbReference>
<dbReference type="InterPro" id="IPR050562">
    <property type="entry name" value="FAD_mOase_fung"/>
</dbReference>
<dbReference type="InterPro" id="IPR036188">
    <property type="entry name" value="FAD/NAD-bd_sf"/>
</dbReference>
<dbReference type="Proteomes" id="UP000007129">
    <property type="component" value="Unassembled WGS sequence"/>
</dbReference>
<feature type="region of interest" description="Disordered" evidence="1">
    <location>
        <begin position="90"/>
        <end position="179"/>
    </location>
</feature>
<dbReference type="OrthoDB" id="655030at2759"/>
<evidence type="ECO:0000313" key="3">
    <source>
        <dbReference type="Proteomes" id="UP000007129"/>
    </source>
</evidence>
<dbReference type="InParanoid" id="K2SDZ4"/>
<dbReference type="VEuPathDB" id="FungiDB:MPH_02156"/>
<feature type="compositionally biased region" description="Low complexity" evidence="1">
    <location>
        <begin position="162"/>
        <end position="179"/>
    </location>
</feature>
<dbReference type="PANTHER" id="PTHR47356:SF2">
    <property type="entry name" value="FAD-BINDING DOMAIN-CONTAINING PROTEIN-RELATED"/>
    <property type="match status" value="1"/>
</dbReference>
<evidence type="ECO:0008006" key="4">
    <source>
        <dbReference type="Google" id="ProtNLM"/>
    </source>
</evidence>
<dbReference type="HOGENOM" id="CLU_1503701_0_0_1"/>
<dbReference type="STRING" id="1126212.K2SDZ4"/>
<accession>K2SDZ4</accession>
<dbReference type="PANTHER" id="PTHR47356">
    <property type="entry name" value="FAD-DEPENDENT MONOOXYGENASE ASQG-RELATED"/>
    <property type="match status" value="1"/>
</dbReference>
<name>K2SDZ4_MACPH</name>
<dbReference type="AlphaFoldDB" id="K2SDZ4"/>
<reference evidence="2 3" key="1">
    <citation type="journal article" date="2012" name="BMC Genomics">
        <title>Tools to kill: Genome of one of the most destructive plant pathogenic fungi Macrophomina phaseolina.</title>
        <authorList>
            <person name="Islam M.S."/>
            <person name="Haque M.S."/>
            <person name="Islam M.M."/>
            <person name="Emdad E.M."/>
            <person name="Halim A."/>
            <person name="Hossen Q.M.M."/>
            <person name="Hossain M.Z."/>
            <person name="Ahmed B."/>
            <person name="Rahim S."/>
            <person name="Rahman M.S."/>
            <person name="Alam M.M."/>
            <person name="Hou S."/>
            <person name="Wan X."/>
            <person name="Saito J.A."/>
            <person name="Alam M."/>
        </authorList>
    </citation>
    <scope>NUCLEOTIDE SEQUENCE [LARGE SCALE GENOMIC DNA]</scope>
    <source>
        <strain evidence="2 3">MS6</strain>
    </source>
</reference>
<comment type="caution">
    <text evidence="2">The sequence shown here is derived from an EMBL/GenBank/DDBJ whole genome shotgun (WGS) entry which is preliminary data.</text>
</comment>
<protein>
    <recommendedName>
        <fullName evidence="4">Monooxygenase FAD-binding protein</fullName>
    </recommendedName>
</protein>
<evidence type="ECO:0000256" key="1">
    <source>
        <dbReference type="SAM" id="MobiDB-lite"/>
    </source>
</evidence>
<evidence type="ECO:0000313" key="2">
    <source>
        <dbReference type="EMBL" id="EKG20629.1"/>
    </source>
</evidence>
<dbReference type="SUPFAM" id="SSF51905">
    <property type="entry name" value="FAD/NAD(P)-binding domain"/>
    <property type="match status" value="1"/>
</dbReference>
<dbReference type="Gene3D" id="3.50.50.60">
    <property type="entry name" value="FAD/NAD(P)-binding domain"/>
    <property type="match status" value="1"/>
</dbReference>
<feature type="compositionally biased region" description="Polar residues" evidence="1">
    <location>
        <begin position="131"/>
        <end position="143"/>
    </location>
</feature>
<gene>
    <name evidence="2" type="ORF">MPH_02156</name>
</gene>
<organism evidence="2 3">
    <name type="scientific">Macrophomina phaseolina (strain MS6)</name>
    <name type="common">Charcoal rot fungus</name>
    <dbReference type="NCBI Taxonomy" id="1126212"/>
    <lineage>
        <taxon>Eukaryota</taxon>
        <taxon>Fungi</taxon>
        <taxon>Dikarya</taxon>
        <taxon>Ascomycota</taxon>
        <taxon>Pezizomycotina</taxon>
        <taxon>Dothideomycetes</taxon>
        <taxon>Dothideomycetes incertae sedis</taxon>
        <taxon>Botryosphaeriales</taxon>
        <taxon>Botryosphaeriaceae</taxon>
        <taxon>Macrophomina</taxon>
    </lineage>
</organism>